<feature type="domain" description="STAS" evidence="4">
    <location>
        <begin position="18"/>
        <end position="134"/>
    </location>
</feature>
<dbReference type="AlphaFoldDB" id="S5TUR5"/>
<dbReference type="Pfam" id="PF01740">
    <property type="entry name" value="STAS"/>
    <property type="match status" value="1"/>
</dbReference>
<proteinExistence type="inferred from homology"/>
<organism evidence="5">
    <name type="scientific">uncultured bacterium esnapd14</name>
    <dbReference type="NCBI Taxonomy" id="1366594"/>
    <lineage>
        <taxon>Bacteria</taxon>
        <taxon>environmental samples</taxon>
    </lineage>
</organism>
<dbReference type="PROSITE" id="PS50801">
    <property type="entry name" value="STAS"/>
    <property type="match status" value="1"/>
</dbReference>
<dbReference type="GO" id="GO:0043856">
    <property type="term" value="F:anti-sigma factor antagonist activity"/>
    <property type="evidence" value="ECO:0007669"/>
    <property type="project" value="InterPro"/>
</dbReference>
<dbReference type="PANTHER" id="PTHR33495">
    <property type="entry name" value="ANTI-SIGMA FACTOR ANTAGONIST TM_1081-RELATED-RELATED"/>
    <property type="match status" value="1"/>
</dbReference>
<evidence type="ECO:0000259" key="4">
    <source>
        <dbReference type="PROSITE" id="PS50801"/>
    </source>
</evidence>
<name>S5TUR5_9BACT</name>
<dbReference type="SUPFAM" id="SSF52091">
    <property type="entry name" value="SpoIIaa-like"/>
    <property type="match status" value="1"/>
</dbReference>
<dbReference type="InterPro" id="IPR002645">
    <property type="entry name" value="STAS_dom"/>
</dbReference>
<dbReference type="Gene3D" id="3.30.750.24">
    <property type="entry name" value="STAS domain"/>
    <property type="match status" value="1"/>
</dbReference>
<dbReference type="EMBL" id="KF264553">
    <property type="protein sequence ID" value="AGS49711.1"/>
    <property type="molecule type" value="Genomic_DNA"/>
</dbReference>
<dbReference type="PANTHER" id="PTHR33495:SF13">
    <property type="entry name" value="ANTI-SIGMA-F FACTOR ANTAGONIST RSFB"/>
    <property type="match status" value="1"/>
</dbReference>
<evidence type="ECO:0000256" key="2">
    <source>
        <dbReference type="RuleBase" id="RU003749"/>
    </source>
</evidence>
<protein>
    <recommendedName>
        <fullName evidence="2">Anti-sigma factor antagonist</fullName>
    </recommendedName>
</protein>
<evidence type="ECO:0000256" key="3">
    <source>
        <dbReference type="SAM" id="MobiDB-lite"/>
    </source>
</evidence>
<sequence>MRTADMNDTHIDLHTDVPGMIVVAVSGEVDLAVHDTLLESLHTAIKAADRAGIGTVVVDLNLTSFLDSTGVRVLVKSRDMALTAGVEFSVTGASGLVHRVLEITGVLKTLTGGDRQPHTDPATTVTTPDAAQTA</sequence>
<dbReference type="InterPro" id="IPR003658">
    <property type="entry name" value="Anti-sigma_ant"/>
</dbReference>
<accession>S5TUR5</accession>
<comment type="similarity">
    <text evidence="1 2">Belongs to the anti-sigma-factor antagonist family.</text>
</comment>
<evidence type="ECO:0000256" key="1">
    <source>
        <dbReference type="ARBA" id="ARBA00009013"/>
    </source>
</evidence>
<dbReference type="InterPro" id="IPR036513">
    <property type="entry name" value="STAS_dom_sf"/>
</dbReference>
<dbReference type="CDD" id="cd07043">
    <property type="entry name" value="STAS_anti-anti-sigma_factors"/>
    <property type="match status" value="1"/>
</dbReference>
<feature type="region of interest" description="Disordered" evidence="3">
    <location>
        <begin position="112"/>
        <end position="134"/>
    </location>
</feature>
<reference evidence="5" key="1">
    <citation type="journal article" date="2013" name="Proc. Natl. Acad. Sci. U.S.A.">
        <title>Mapping gene clusters within arrayed metagenomic libraries to expand the structural diversity of biomedically relevant natural products.</title>
        <authorList>
            <person name="Owen J.G."/>
            <person name="Reddy B.V."/>
            <person name="Ternei M.A."/>
            <person name="Charlop-Powers Z."/>
            <person name="Calle P.Y."/>
            <person name="Kim J.H."/>
            <person name="Brady S.F."/>
        </authorList>
    </citation>
    <scope>NUCLEOTIDE SEQUENCE</scope>
</reference>
<feature type="compositionally biased region" description="Low complexity" evidence="3">
    <location>
        <begin position="119"/>
        <end position="134"/>
    </location>
</feature>
<evidence type="ECO:0000313" key="5">
    <source>
        <dbReference type="EMBL" id="AGS49711.1"/>
    </source>
</evidence>
<dbReference type="NCBIfam" id="TIGR00377">
    <property type="entry name" value="ant_ant_sig"/>
    <property type="match status" value="1"/>
</dbReference>